<feature type="domain" description="Anaphase-promoting complex subunit 4-like WD40" evidence="6">
    <location>
        <begin position="24"/>
        <end position="109"/>
    </location>
</feature>
<dbReference type="RefSeq" id="XP_062875494.1">
    <property type="nucleotide sequence ID" value="XM_063019424.1"/>
</dbReference>
<dbReference type="InterPro" id="IPR001680">
    <property type="entry name" value="WD40_rpt"/>
</dbReference>
<keyword evidence="9" id="KW-1185">Reference proteome</keyword>
<dbReference type="AlphaFoldDB" id="A0AAX4H3Q5"/>
<organism evidence="8 9">
    <name type="scientific">Australozyma saopauloensis</name>
    <dbReference type="NCBI Taxonomy" id="291208"/>
    <lineage>
        <taxon>Eukaryota</taxon>
        <taxon>Fungi</taxon>
        <taxon>Dikarya</taxon>
        <taxon>Ascomycota</taxon>
        <taxon>Saccharomycotina</taxon>
        <taxon>Pichiomycetes</taxon>
        <taxon>Metschnikowiaceae</taxon>
        <taxon>Australozyma</taxon>
    </lineage>
</organism>
<evidence type="ECO:0000256" key="5">
    <source>
        <dbReference type="ARBA" id="ARBA00023306"/>
    </source>
</evidence>
<keyword evidence="5" id="KW-0131">Cell cycle</keyword>
<keyword evidence="4" id="KW-0833">Ubl conjugation pathway</keyword>
<dbReference type="InterPro" id="IPR024789">
    <property type="entry name" value="APC4"/>
</dbReference>
<keyword evidence="3" id="KW-0498">Mitosis</keyword>
<evidence type="ECO:0000256" key="4">
    <source>
        <dbReference type="ARBA" id="ARBA00022786"/>
    </source>
</evidence>
<evidence type="ECO:0000313" key="9">
    <source>
        <dbReference type="Proteomes" id="UP001338582"/>
    </source>
</evidence>
<dbReference type="Pfam" id="PF12894">
    <property type="entry name" value="ANAPC4_WD40"/>
    <property type="match status" value="1"/>
</dbReference>
<dbReference type="PANTHER" id="PTHR13260:SF0">
    <property type="entry name" value="ANAPHASE-PROMOTING COMPLEX SUBUNIT 4"/>
    <property type="match status" value="1"/>
</dbReference>
<dbReference type="Proteomes" id="UP001338582">
    <property type="component" value="Chromosome 1"/>
</dbReference>
<evidence type="ECO:0000256" key="3">
    <source>
        <dbReference type="ARBA" id="ARBA00022776"/>
    </source>
</evidence>
<dbReference type="Pfam" id="PF12896">
    <property type="entry name" value="ANAPC4"/>
    <property type="match status" value="1"/>
</dbReference>
<dbReference type="PANTHER" id="PTHR13260">
    <property type="entry name" value="ANAPHASE PROMOTING COMPLEX SUBUNIT 4 APC4"/>
    <property type="match status" value="1"/>
</dbReference>
<accession>A0AAX4H3Q5</accession>
<dbReference type="KEGG" id="asau:88171401"/>
<dbReference type="SUPFAM" id="SSF50978">
    <property type="entry name" value="WD40 repeat-like"/>
    <property type="match status" value="1"/>
</dbReference>
<dbReference type="GeneID" id="88171401"/>
<proteinExistence type="predicted"/>
<keyword evidence="2" id="KW-0132">Cell division</keyword>
<dbReference type="InterPro" id="IPR036322">
    <property type="entry name" value="WD40_repeat_dom_sf"/>
</dbReference>
<dbReference type="GO" id="GO:0070979">
    <property type="term" value="P:protein K11-linked ubiquitination"/>
    <property type="evidence" value="ECO:0007669"/>
    <property type="project" value="TreeGrafter"/>
</dbReference>
<dbReference type="SMART" id="SM00320">
    <property type="entry name" value="WD40"/>
    <property type="match status" value="1"/>
</dbReference>
<evidence type="ECO:0000259" key="6">
    <source>
        <dbReference type="Pfam" id="PF12894"/>
    </source>
</evidence>
<gene>
    <name evidence="8" type="ORF">PUMCH_000332</name>
</gene>
<dbReference type="InterPro" id="IPR015943">
    <property type="entry name" value="WD40/YVTN_repeat-like_dom_sf"/>
</dbReference>
<evidence type="ECO:0000256" key="1">
    <source>
        <dbReference type="ARBA" id="ARBA00016067"/>
    </source>
</evidence>
<dbReference type="GO" id="GO:0034399">
    <property type="term" value="C:nuclear periphery"/>
    <property type="evidence" value="ECO:0007669"/>
    <property type="project" value="TreeGrafter"/>
</dbReference>
<dbReference type="GO" id="GO:0031145">
    <property type="term" value="P:anaphase-promoting complex-dependent catabolic process"/>
    <property type="evidence" value="ECO:0007669"/>
    <property type="project" value="InterPro"/>
</dbReference>
<protein>
    <recommendedName>
        <fullName evidence="1">Anaphase-promoting complex subunit 4</fullName>
    </recommendedName>
</protein>
<dbReference type="InterPro" id="IPR024790">
    <property type="entry name" value="APC4_long_dom"/>
</dbReference>
<reference evidence="8 9" key="1">
    <citation type="submission" date="2023-10" db="EMBL/GenBank/DDBJ databases">
        <title>Draft Genome Sequence of Candida saopaulonensis from a very Premature Infant with Sepsis.</title>
        <authorList>
            <person name="Ning Y."/>
            <person name="Dai R."/>
            <person name="Xiao M."/>
            <person name="Xu Y."/>
            <person name="Yan Q."/>
            <person name="Zhang L."/>
        </authorList>
    </citation>
    <scope>NUCLEOTIDE SEQUENCE [LARGE SCALE GENOMIC DNA]</scope>
    <source>
        <strain evidence="8 9">19XY460</strain>
    </source>
</reference>
<dbReference type="EMBL" id="CP138894">
    <property type="protein sequence ID" value="WPK23107.1"/>
    <property type="molecule type" value="Genomic_DNA"/>
</dbReference>
<feature type="domain" description="Anaphase-promoting complex subunit 4 long" evidence="7">
    <location>
        <begin position="238"/>
        <end position="447"/>
    </location>
</feature>
<dbReference type="Gene3D" id="2.130.10.10">
    <property type="entry name" value="YVTN repeat-like/Quinoprotein amine dehydrogenase"/>
    <property type="match status" value="1"/>
</dbReference>
<dbReference type="GO" id="GO:0051301">
    <property type="term" value="P:cell division"/>
    <property type="evidence" value="ECO:0007669"/>
    <property type="project" value="UniProtKB-KW"/>
</dbReference>
<name>A0AAX4H3Q5_9ASCO</name>
<dbReference type="GO" id="GO:0005680">
    <property type="term" value="C:anaphase-promoting complex"/>
    <property type="evidence" value="ECO:0007669"/>
    <property type="project" value="InterPro"/>
</dbReference>
<evidence type="ECO:0000259" key="7">
    <source>
        <dbReference type="Pfam" id="PF12896"/>
    </source>
</evidence>
<evidence type="ECO:0000256" key="2">
    <source>
        <dbReference type="ARBA" id="ARBA00022618"/>
    </source>
</evidence>
<sequence>MAVPAFTELSHNKVVGLPDGNVFSWCPQMDLLAISMNKTSIWIFRVDGERVYSINNKAQILDFAWSQNGKYFVCSGADRLINVFDSNTGANISSFPTHNELPISLMTWHSITNSNSGEKPFNHSLAIDLSNLDILKALPKLSFECETVETQHGTSSLHKRTELSKSTYTKETGTELDLILVINDNTSMSLIFCNSFVVAQIPLPPKYVYLKHGMPGHFLSQKFIVRDEEKKLYMLEGDLEIQSHFQRQNFLRVIELMVQMISISHHIREHLGLISKCAADFTILFDRYLSNYKDSLGVSPNDSDPAGLDSRSEEMILDLSDMLLTGLIPERTRDYWQNQFGVRGLARLSSVGNNAYDFTRDTIYAQIILAAEKLIIILSDLRAIAQSEQFARHNCFGVLDDVADRAIEYLKNFIKTVIDFVWKLNDEQELFNKFLNWCEIEVIEKLAKHDSDLEEFFRLHQTLDFNVSDLIQYFDSSLLSPAFLRGFVLECPNNEVIQCSISSKQAIEHHFNEFLAESVRLRAGLEKFIAGAFKFKEKTYLTTAKPESVVRCTFTKDTDFISVSDSKSLQVVELSHDSKKHCTIEFRDELILNASFNTRNLFVLQRSAADQFCLDEIEIDWTRKKYFYDTTKKVKSSVYSTTSFTPQPTFLHINGSYSSSESLGFLVDSTKRKYSVIVI</sequence>
<dbReference type="InterPro" id="IPR024977">
    <property type="entry name" value="Apc4-like_WD40_dom"/>
</dbReference>
<evidence type="ECO:0000313" key="8">
    <source>
        <dbReference type="EMBL" id="WPK23107.1"/>
    </source>
</evidence>